<name>A0A4R0RQ45_9APHY</name>
<dbReference type="SUPFAM" id="SSF53335">
    <property type="entry name" value="S-adenosyl-L-methionine-dependent methyltransferases"/>
    <property type="match status" value="1"/>
</dbReference>
<dbReference type="PROSITE" id="PS51683">
    <property type="entry name" value="SAM_OMT_II"/>
    <property type="match status" value="1"/>
</dbReference>
<dbReference type="Pfam" id="PF00891">
    <property type="entry name" value="Methyltransf_2"/>
    <property type="match status" value="1"/>
</dbReference>
<dbReference type="GO" id="GO:0046983">
    <property type="term" value="F:protein dimerization activity"/>
    <property type="evidence" value="ECO:0007669"/>
    <property type="project" value="InterPro"/>
</dbReference>
<dbReference type="Gene3D" id="1.10.10.10">
    <property type="entry name" value="Winged helix-like DNA-binding domain superfamily/Winged helix DNA-binding domain"/>
    <property type="match status" value="1"/>
</dbReference>
<keyword evidence="1" id="KW-0489">Methyltransferase</keyword>
<dbReference type="SUPFAM" id="SSF46785">
    <property type="entry name" value="Winged helix' DNA-binding domain"/>
    <property type="match status" value="1"/>
</dbReference>
<evidence type="ECO:0000256" key="2">
    <source>
        <dbReference type="ARBA" id="ARBA00022679"/>
    </source>
</evidence>
<proteinExistence type="predicted"/>
<evidence type="ECO:0000313" key="7">
    <source>
        <dbReference type="Proteomes" id="UP000292702"/>
    </source>
</evidence>
<dbReference type="GO" id="GO:0032259">
    <property type="term" value="P:methylation"/>
    <property type="evidence" value="ECO:0007669"/>
    <property type="project" value="UniProtKB-KW"/>
</dbReference>
<dbReference type="InterPro" id="IPR036388">
    <property type="entry name" value="WH-like_DNA-bd_sf"/>
</dbReference>
<dbReference type="InterPro" id="IPR001077">
    <property type="entry name" value="COMT_C"/>
</dbReference>
<evidence type="ECO:0000256" key="3">
    <source>
        <dbReference type="ARBA" id="ARBA00022691"/>
    </source>
</evidence>
<dbReference type="InterPro" id="IPR016461">
    <property type="entry name" value="COMT-like"/>
</dbReference>
<evidence type="ECO:0000313" key="6">
    <source>
        <dbReference type="EMBL" id="TCD71000.1"/>
    </source>
</evidence>
<evidence type="ECO:0000256" key="1">
    <source>
        <dbReference type="ARBA" id="ARBA00022603"/>
    </source>
</evidence>
<gene>
    <name evidence="6" type="ORF">EIP91_000498</name>
</gene>
<dbReference type="Pfam" id="PF08100">
    <property type="entry name" value="Dimerisation"/>
    <property type="match status" value="1"/>
</dbReference>
<dbReference type="InterPro" id="IPR036390">
    <property type="entry name" value="WH_DNA-bd_sf"/>
</dbReference>
<feature type="domain" description="O-methyltransferase C-terminal" evidence="4">
    <location>
        <begin position="209"/>
        <end position="378"/>
    </location>
</feature>
<dbReference type="GO" id="GO:0008171">
    <property type="term" value="F:O-methyltransferase activity"/>
    <property type="evidence" value="ECO:0007669"/>
    <property type="project" value="InterPro"/>
</dbReference>
<keyword evidence="7" id="KW-1185">Reference proteome</keyword>
<dbReference type="AlphaFoldDB" id="A0A4R0RQ45"/>
<organism evidence="6 7">
    <name type="scientific">Steccherinum ochraceum</name>
    <dbReference type="NCBI Taxonomy" id="92696"/>
    <lineage>
        <taxon>Eukaryota</taxon>
        <taxon>Fungi</taxon>
        <taxon>Dikarya</taxon>
        <taxon>Basidiomycota</taxon>
        <taxon>Agaricomycotina</taxon>
        <taxon>Agaricomycetes</taxon>
        <taxon>Polyporales</taxon>
        <taxon>Steccherinaceae</taxon>
        <taxon>Steccherinum</taxon>
    </lineage>
</organism>
<dbReference type="OrthoDB" id="2410195at2759"/>
<sequence>MESLKDLAKLISDSAKQIEDSCARRGVALPALEDPATTANDVAFDDPLVKQAAGNIVAAAAQLTALVRPPTDTLQCLILGSQTAAALRVVVKGHIVEILKPHGRAGLHADEIAKQSGINSNRLARILHLLASEHILTEVSHNVFALNRVSAIMDTGKTPQAIRAAPEDKYVGTDGVAANVDFMGHLIYKAAAYLPEHLLDPANTSDSLDPPFNRVFNTTMWEYLERPENTHELRLFGLMMRGISKSLPSPANGGFDFTSLPAGSKVADVGGGVGSQSMVFARAYPHLKYVVQDRGSSSNDMHTHWNAGYPEALASGQVSFQAIDLFSEQPAKDVALFFVRLVLHNWPDDKCIAILKNLRAAAQPDTRLLILEVLLSSAVPSQSAPASLEGQGVAVKPPAPLLLNAGNQGVLLHMYDMIMMGVCMGGAQERTLDQFNALFAASGWKTERVYRQPYYVIGTSQIVAAPA</sequence>
<accession>A0A4R0RQ45</accession>
<reference evidence="6 7" key="1">
    <citation type="submission" date="2018-11" db="EMBL/GenBank/DDBJ databases">
        <title>Genome assembly of Steccherinum ochraceum LE-BIN_3174, the white-rot fungus of the Steccherinaceae family (The Residual Polyporoid clade, Polyporales, Basidiomycota).</title>
        <authorList>
            <person name="Fedorova T.V."/>
            <person name="Glazunova O.A."/>
            <person name="Landesman E.O."/>
            <person name="Moiseenko K.V."/>
            <person name="Psurtseva N.V."/>
            <person name="Savinova O.S."/>
            <person name="Shakhova N.V."/>
            <person name="Tyazhelova T.V."/>
            <person name="Vasina D.V."/>
        </authorList>
    </citation>
    <scope>NUCLEOTIDE SEQUENCE [LARGE SCALE GENOMIC DNA]</scope>
    <source>
        <strain evidence="6 7">LE-BIN_3174</strain>
    </source>
</reference>
<dbReference type="Gene3D" id="3.40.50.150">
    <property type="entry name" value="Vaccinia Virus protein VP39"/>
    <property type="match status" value="1"/>
</dbReference>
<keyword evidence="2" id="KW-0808">Transferase</keyword>
<dbReference type="PANTHER" id="PTHR43712:SF2">
    <property type="entry name" value="O-METHYLTRANSFERASE CICE"/>
    <property type="match status" value="1"/>
</dbReference>
<dbReference type="InterPro" id="IPR012967">
    <property type="entry name" value="COMT_dimerisation"/>
</dbReference>
<feature type="domain" description="O-methyltransferase dimerisation" evidence="5">
    <location>
        <begin position="77"/>
        <end position="151"/>
    </location>
</feature>
<evidence type="ECO:0000259" key="5">
    <source>
        <dbReference type="Pfam" id="PF08100"/>
    </source>
</evidence>
<dbReference type="PANTHER" id="PTHR43712">
    <property type="entry name" value="PUTATIVE (AFU_ORTHOLOGUE AFUA_4G14580)-RELATED"/>
    <property type="match status" value="1"/>
</dbReference>
<comment type="caution">
    <text evidence="6">The sequence shown here is derived from an EMBL/GenBank/DDBJ whole genome shotgun (WGS) entry which is preliminary data.</text>
</comment>
<dbReference type="EMBL" id="RWJN01000011">
    <property type="protein sequence ID" value="TCD71000.1"/>
    <property type="molecule type" value="Genomic_DNA"/>
</dbReference>
<protein>
    <submittedName>
        <fullName evidence="6">Uncharacterized protein</fullName>
    </submittedName>
</protein>
<dbReference type="InterPro" id="IPR029063">
    <property type="entry name" value="SAM-dependent_MTases_sf"/>
</dbReference>
<keyword evidence="3" id="KW-0949">S-adenosyl-L-methionine</keyword>
<evidence type="ECO:0000259" key="4">
    <source>
        <dbReference type="Pfam" id="PF00891"/>
    </source>
</evidence>
<dbReference type="Proteomes" id="UP000292702">
    <property type="component" value="Unassembled WGS sequence"/>
</dbReference>